<evidence type="ECO:0000313" key="1">
    <source>
        <dbReference type="WBParaSite" id="BTMF_0000996101-mRNA-1"/>
    </source>
</evidence>
<dbReference type="AlphaFoldDB" id="A0A0R3QQH6"/>
<organism evidence="1">
    <name type="scientific">Brugia timori</name>
    <dbReference type="NCBI Taxonomy" id="42155"/>
    <lineage>
        <taxon>Eukaryota</taxon>
        <taxon>Metazoa</taxon>
        <taxon>Ecdysozoa</taxon>
        <taxon>Nematoda</taxon>
        <taxon>Chromadorea</taxon>
        <taxon>Rhabditida</taxon>
        <taxon>Spirurina</taxon>
        <taxon>Spiruromorpha</taxon>
        <taxon>Filarioidea</taxon>
        <taxon>Onchocercidae</taxon>
        <taxon>Brugia</taxon>
    </lineage>
</organism>
<sequence length="54" mass="5940">LVAPSVTPIVIIFVTESVFCPAVETCSCPWKAGYGIWDSCRRQINSRCYGISKS</sequence>
<accession>A0A0R3QQH6</accession>
<reference evidence="1" key="1">
    <citation type="submission" date="2017-02" db="UniProtKB">
        <authorList>
            <consortium name="WormBaseParasite"/>
        </authorList>
    </citation>
    <scope>IDENTIFICATION</scope>
</reference>
<name>A0A0R3QQH6_9BILA</name>
<protein>
    <submittedName>
        <fullName evidence="1">EB domain-containing protein</fullName>
    </submittedName>
</protein>
<proteinExistence type="predicted"/>
<dbReference type="WBParaSite" id="BTMF_0000996101-mRNA-1">
    <property type="protein sequence ID" value="BTMF_0000996101-mRNA-1"/>
    <property type="gene ID" value="BTMF_0000996101"/>
</dbReference>